<comment type="caution">
    <text evidence="2">The sequence shown here is derived from an EMBL/GenBank/DDBJ whole genome shotgun (WGS) entry which is preliminary data.</text>
</comment>
<feature type="transmembrane region" description="Helical" evidence="1">
    <location>
        <begin position="52"/>
        <end position="73"/>
    </location>
</feature>
<name>A0ABT6HZ41_9ACTN</name>
<evidence type="ECO:0000313" key="3">
    <source>
        <dbReference type="Proteomes" id="UP001223144"/>
    </source>
</evidence>
<accession>A0ABT6HZ41</accession>
<keyword evidence="1" id="KW-1133">Transmembrane helix</keyword>
<evidence type="ECO:0000256" key="1">
    <source>
        <dbReference type="SAM" id="Phobius"/>
    </source>
</evidence>
<sequence>MTSAPSPPPASEPPSPDAEPLLAPRTVLILLAAAFIGAIVGVLTFLSAGDVAGALLAGLAGAGASTLGLHRLIGH</sequence>
<dbReference type="Proteomes" id="UP001223144">
    <property type="component" value="Unassembled WGS sequence"/>
</dbReference>
<keyword evidence="3" id="KW-1185">Reference proteome</keyword>
<keyword evidence="1" id="KW-0472">Membrane</keyword>
<evidence type="ECO:0000313" key="2">
    <source>
        <dbReference type="EMBL" id="MDH2393981.1"/>
    </source>
</evidence>
<gene>
    <name evidence="2" type="ORF">QCN29_35580</name>
</gene>
<dbReference type="EMBL" id="JARWBG010000095">
    <property type="protein sequence ID" value="MDH2393981.1"/>
    <property type="molecule type" value="Genomic_DNA"/>
</dbReference>
<dbReference type="RefSeq" id="WP_279933376.1">
    <property type="nucleotide sequence ID" value="NZ_JARWBG010000095.1"/>
</dbReference>
<reference evidence="2 3" key="1">
    <citation type="submission" date="2023-04" db="EMBL/GenBank/DDBJ databases">
        <title>Streptomyces chengmaiensis sp. nov. isolated from the stem of mangrove plant in Hainan.</title>
        <authorList>
            <person name="Huang X."/>
            <person name="Zhou S."/>
            <person name="Chu X."/>
            <person name="Xie Y."/>
            <person name="Lin Y."/>
        </authorList>
    </citation>
    <scope>NUCLEOTIDE SEQUENCE [LARGE SCALE GENOMIC DNA]</scope>
    <source>
        <strain evidence="2 3">HNM0663</strain>
    </source>
</reference>
<protein>
    <submittedName>
        <fullName evidence="2">Uncharacterized protein</fullName>
    </submittedName>
</protein>
<organism evidence="2 3">
    <name type="scientific">Streptomyces chengmaiensis</name>
    <dbReference type="NCBI Taxonomy" id="3040919"/>
    <lineage>
        <taxon>Bacteria</taxon>
        <taxon>Bacillati</taxon>
        <taxon>Actinomycetota</taxon>
        <taxon>Actinomycetes</taxon>
        <taxon>Kitasatosporales</taxon>
        <taxon>Streptomycetaceae</taxon>
        <taxon>Streptomyces</taxon>
    </lineage>
</organism>
<proteinExistence type="predicted"/>
<keyword evidence="1" id="KW-0812">Transmembrane</keyword>
<feature type="transmembrane region" description="Helical" evidence="1">
    <location>
        <begin position="27"/>
        <end position="46"/>
    </location>
</feature>